<comment type="caution">
    <text evidence="7">The sequence shown here is derived from an EMBL/GenBank/DDBJ whole genome shotgun (WGS) entry which is preliminary data.</text>
</comment>
<dbReference type="KEGG" id="more:E1B28_004668"/>
<keyword evidence="2" id="KW-0236">DNA replication inhibitor</keyword>
<dbReference type="AlphaFoldDB" id="A0A9P7UZ65"/>
<dbReference type="Pfam" id="PF04821">
    <property type="entry name" value="TIMELESS"/>
    <property type="match status" value="1"/>
</dbReference>
<evidence type="ECO:0000256" key="4">
    <source>
        <dbReference type="ARBA" id="ARBA00023306"/>
    </source>
</evidence>
<dbReference type="PANTHER" id="PTHR22940">
    <property type="entry name" value="TIMEOUT/TIMELESS-2"/>
    <property type="match status" value="1"/>
</dbReference>
<evidence type="ECO:0000256" key="5">
    <source>
        <dbReference type="SAM" id="MobiDB-lite"/>
    </source>
</evidence>
<dbReference type="Proteomes" id="UP001049176">
    <property type="component" value="Chromosome 2"/>
</dbReference>
<protein>
    <recommendedName>
        <fullName evidence="6">Timeless N-terminal domain-containing protein</fullName>
    </recommendedName>
</protein>
<evidence type="ECO:0000256" key="2">
    <source>
        <dbReference type="ARBA" id="ARBA00022880"/>
    </source>
</evidence>
<feature type="region of interest" description="Disordered" evidence="5">
    <location>
        <begin position="1008"/>
        <end position="1117"/>
    </location>
</feature>
<dbReference type="GO" id="GO:0006281">
    <property type="term" value="P:DNA repair"/>
    <property type="evidence" value="ECO:0007669"/>
    <property type="project" value="TreeGrafter"/>
</dbReference>
<dbReference type="GO" id="GO:0003677">
    <property type="term" value="F:DNA binding"/>
    <property type="evidence" value="ECO:0007669"/>
    <property type="project" value="TreeGrafter"/>
</dbReference>
<comment type="subcellular location">
    <subcellularLocation>
        <location evidence="1">Nucleus</location>
    </subcellularLocation>
</comment>
<feature type="region of interest" description="Disordered" evidence="5">
    <location>
        <begin position="937"/>
        <end position="990"/>
    </location>
</feature>
<accession>A0A9P7UZ65</accession>
<evidence type="ECO:0000256" key="3">
    <source>
        <dbReference type="ARBA" id="ARBA00023242"/>
    </source>
</evidence>
<dbReference type="GO" id="GO:0000076">
    <property type="term" value="P:DNA replication checkpoint signaling"/>
    <property type="evidence" value="ECO:0007669"/>
    <property type="project" value="TreeGrafter"/>
</dbReference>
<feature type="region of interest" description="Disordered" evidence="5">
    <location>
        <begin position="597"/>
        <end position="618"/>
    </location>
</feature>
<dbReference type="InterPro" id="IPR044998">
    <property type="entry name" value="Timeless"/>
</dbReference>
<dbReference type="OrthoDB" id="310853at2759"/>
<dbReference type="GeneID" id="66073744"/>
<keyword evidence="8" id="KW-1185">Reference proteome</keyword>
<feature type="compositionally biased region" description="Acidic residues" evidence="5">
    <location>
        <begin position="1105"/>
        <end position="1117"/>
    </location>
</feature>
<proteinExistence type="predicted"/>
<gene>
    <name evidence="7" type="ORF">E1B28_004668</name>
</gene>
<evidence type="ECO:0000313" key="8">
    <source>
        <dbReference type="Proteomes" id="UP001049176"/>
    </source>
</evidence>
<reference evidence="7" key="1">
    <citation type="journal article" date="2021" name="Genome Biol. Evol.">
        <title>The assembled and annotated genome of the fairy-ring fungus Marasmius oreades.</title>
        <authorList>
            <person name="Hiltunen M."/>
            <person name="Ament-Velasquez S.L."/>
            <person name="Johannesson H."/>
        </authorList>
    </citation>
    <scope>NUCLEOTIDE SEQUENCE</scope>
    <source>
        <strain evidence="7">03SP1</strain>
    </source>
</reference>
<sequence length="1136" mass="130608">MDDADVIDITSGESDKEESLDERRDFFCSVVRRVVDALGGFEGDDYRLGDEALGCLKDLKKLWRKDDTDDERTIARIFWESRVLMNDLIPILLITAGKGMVEDKKAIAVADLLTAMTWPIDLAEELKELDDQLDKGADYTQLLQSHLHYKAALLKPGVIQALFGIIIPPLVKAPKDRTERDMQIVNVILHLFRNLAFIKDPPTNMSVSSDQAEFSTLQSKLIRALSETHMLELLLTVAANVDKDPLFENSNTLVLEILYLLFRGIKPTSMATDQKNKPADTLKKLLKDEEKAKNKFSRYAPSRHSRFGTTISVQLNPKRTPKPADDGNEADSEPGKNDPRQPFVIHRQQGINRDIGSIWDMSKRKIAKKSQTVDELSKEDHLTVEARFTLQTFATDFLDSCFNSFLSTLLKDIRSERPKITEKDNLRLLFVTKWFLEFFLSMRALYTQRLQSDQSDGACREVLAKWRFGMVAEIVEQHWIIWVLKRMRGAVEEKPKLWTELQAGTECLTQLLMLIDAMSTCEVEEELQQAADVLQHQLVYSGEVLEISFESLRTYKEGTQSLAYLTSSINMGYALFKVLERYVKKSSGDMYIRKKTNKRKKKGDTEVPEEEDLPQEEEDTIHETMFTLESFEMKFAQADITHTLLTYLSRYKEFPSSDNMKRVLSLLHRQVVRAKAEGLFFNVSTLNLFKSILDDQRSLPRDQPYKDLIFLINYILRRFFKAMEEDTFLAIEAFFPKNRGNWKQFSSWEPEEKKTKRQKATVEDTRFPQDVEVKKGYSWSDQLGIAIAVLVESGNLELVKWLQEILSTVVGQRQRIVDETDTKAGQSSNEEDQDDYEKAAATRMGAVSVDAKAKMTDYLIPYTSDEHAEAATKNPHLKLLFRLSRFFILDENEDELQWYVPKAILPDDLQATYNVIAQFLETPFDLEGKRASEYLNKKRRRRRRPAYTDSTEDDAVAVDDSGNESGKERRKKRKQKKQEEQKYKSAQMIVDSDEEFNRNLEDILAQERARREKAATTAAALGAGRNGTMHTNGTKKRRRKAGGDKGEKKKRRKRNETETEQTGYEENSDADNSQSRPVSPLELAPPRPRPKPKRIPRSSATDSLEPPEEDHTDEDFDVTAIKTIRKKQLILSDEEE</sequence>
<dbReference type="GO" id="GO:0043111">
    <property type="term" value="P:replication fork arrest"/>
    <property type="evidence" value="ECO:0007669"/>
    <property type="project" value="TreeGrafter"/>
</dbReference>
<dbReference type="InterPro" id="IPR006906">
    <property type="entry name" value="Timeless_N"/>
</dbReference>
<dbReference type="RefSeq" id="XP_043013776.1">
    <property type="nucleotide sequence ID" value="XM_043149172.1"/>
</dbReference>
<feature type="compositionally biased region" description="Polar residues" evidence="5">
    <location>
        <begin position="1061"/>
        <end position="1077"/>
    </location>
</feature>
<evidence type="ECO:0000313" key="7">
    <source>
        <dbReference type="EMBL" id="KAG7097306.1"/>
    </source>
</evidence>
<feature type="compositionally biased region" description="Acidic residues" evidence="5">
    <location>
        <begin position="606"/>
        <end position="618"/>
    </location>
</feature>
<organism evidence="7 8">
    <name type="scientific">Marasmius oreades</name>
    <name type="common">fairy-ring Marasmius</name>
    <dbReference type="NCBI Taxonomy" id="181124"/>
    <lineage>
        <taxon>Eukaryota</taxon>
        <taxon>Fungi</taxon>
        <taxon>Dikarya</taxon>
        <taxon>Basidiomycota</taxon>
        <taxon>Agaricomycotina</taxon>
        <taxon>Agaricomycetes</taxon>
        <taxon>Agaricomycetidae</taxon>
        <taxon>Agaricales</taxon>
        <taxon>Marasmiineae</taxon>
        <taxon>Marasmiaceae</taxon>
        <taxon>Marasmius</taxon>
    </lineage>
</organism>
<evidence type="ECO:0000256" key="1">
    <source>
        <dbReference type="ARBA" id="ARBA00004123"/>
    </source>
</evidence>
<dbReference type="PANTHER" id="PTHR22940:SF4">
    <property type="entry name" value="PROTEIN TIMELESS HOMOLOG"/>
    <property type="match status" value="1"/>
</dbReference>
<keyword evidence="4" id="KW-0131">Cell cycle</keyword>
<name>A0A9P7UZ65_9AGAR</name>
<evidence type="ECO:0000259" key="6">
    <source>
        <dbReference type="Pfam" id="PF04821"/>
    </source>
</evidence>
<keyword evidence="3" id="KW-0539">Nucleus</keyword>
<dbReference type="GO" id="GO:0031298">
    <property type="term" value="C:replication fork protection complex"/>
    <property type="evidence" value="ECO:0007669"/>
    <property type="project" value="TreeGrafter"/>
</dbReference>
<dbReference type="EMBL" id="CM032182">
    <property type="protein sequence ID" value="KAG7097306.1"/>
    <property type="molecule type" value="Genomic_DNA"/>
</dbReference>
<feature type="domain" description="Timeless N-terminal" evidence="6">
    <location>
        <begin position="46"/>
        <end position="313"/>
    </location>
</feature>
<feature type="region of interest" description="Disordered" evidence="5">
    <location>
        <begin position="314"/>
        <end position="344"/>
    </location>
</feature>